<gene>
    <name evidence="1" type="ORF">JTE90_018760</name>
</gene>
<dbReference type="EMBL" id="JAFNEN010000260">
    <property type="protein sequence ID" value="KAG8187760.1"/>
    <property type="molecule type" value="Genomic_DNA"/>
</dbReference>
<organism evidence="1 2">
    <name type="scientific">Oedothorax gibbosus</name>
    <dbReference type="NCBI Taxonomy" id="931172"/>
    <lineage>
        <taxon>Eukaryota</taxon>
        <taxon>Metazoa</taxon>
        <taxon>Ecdysozoa</taxon>
        <taxon>Arthropoda</taxon>
        <taxon>Chelicerata</taxon>
        <taxon>Arachnida</taxon>
        <taxon>Araneae</taxon>
        <taxon>Araneomorphae</taxon>
        <taxon>Entelegynae</taxon>
        <taxon>Araneoidea</taxon>
        <taxon>Linyphiidae</taxon>
        <taxon>Erigoninae</taxon>
        <taxon>Oedothorax</taxon>
    </lineage>
</organism>
<keyword evidence="2" id="KW-1185">Reference proteome</keyword>
<evidence type="ECO:0000313" key="1">
    <source>
        <dbReference type="EMBL" id="KAG8187760.1"/>
    </source>
</evidence>
<protein>
    <submittedName>
        <fullName evidence="1">Uncharacterized protein</fullName>
    </submittedName>
</protein>
<reference evidence="1 2" key="1">
    <citation type="journal article" date="2022" name="Nat. Ecol. Evol.">
        <title>A masculinizing supergene underlies an exaggerated male reproductive morph in a spider.</title>
        <authorList>
            <person name="Hendrickx F."/>
            <person name="De Corte Z."/>
            <person name="Sonet G."/>
            <person name="Van Belleghem S.M."/>
            <person name="Kostlbacher S."/>
            <person name="Vangestel C."/>
        </authorList>
    </citation>
    <scope>NUCLEOTIDE SEQUENCE [LARGE SCALE GENOMIC DNA]</scope>
    <source>
        <strain evidence="1">W744_W776</strain>
    </source>
</reference>
<dbReference type="Proteomes" id="UP000827092">
    <property type="component" value="Unassembled WGS sequence"/>
</dbReference>
<sequence>MIRACVLGRGIPIAYHPSPLLYSLAGKSIMTGECADGDRDAGVRRYNSPLFLNQDPKIISLKSEAEKSLLNPASFALRRMWRNDENSPLPHPKALSRASVAGQSYARPSLPEIWLASDCERR</sequence>
<dbReference type="AlphaFoldDB" id="A0AAV6UWC7"/>
<accession>A0AAV6UWC7</accession>
<comment type="caution">
    <text evidence="1">The sequence shown here is derived from an EMBL/GenBank/DDBJ whole genome shotgun (WGS) entry which is preliminary data.</text>
</comment>
<proteinExistence type="predicted"/>
<evidence type="ECO:0000313" key="2">
    <source>
        <dbReference type="Proteomes" id="UP000827092"/>
    </source>
</evidence>
<name>A0AAV6UWC7_9ARAC</name>